<dbReference type="InterPro" id="IPR039426">
    <property type="entry name" value="TonB-dep_rcpt-like"/>
</dbReference>
<evidence type="ECO:0000256" key="2">
    <source>
        <dbReference type="ARBA" id="ARBA00022448"/>
    </source>
</evidence>
<evidence type="ECO:0000256" key="7">
    <source>
        <dbReference type="ARBA" id="ARBA00023237"/>
    </source>
</evidence>
<feature type="signal peptide" evidence="8">
    <location>
        <begin position="1"/>
        <end position="27"/>
    </location>
</feature>
<dbReference type="InterPro" id="IPR036942">
    <property type="entry name" value="Beta-barrel_TonB_sf"/>
</dbReference>
<keyword evidence="4" id="KW-0812">Transmembrane</keyword>
<dbReference type="InterPro" id="IPR037066">
    <property type="entry name" value="Plug_dom_sf"/>
</dbReference>
<dbReference type="PANTHER" id="PTHR30069:SF29">
    <property type="entry name" value="HEMOGLOBIN AND HEMOGLOBIN-HAPTOGLOBIN-BINDING PROTEIN 1-RELATED"/>
    <property type="match status" value="1"/>
</dbReference>
<dbReference type="Gene3D" id="2.40.170.20">
    <property type="entry name" value="TonB-dependent receptor, beta-barrel domain"/>
    <property type="match status" value="1"/>
</dbReference>
<dbReference type="GO" id="GO:0044718">
    <property type="term" value="P:siderophore transmembrane transport"/>
    <property type="evidence" value="ECO:0007669"/>
    <property type="project" value="TreeGrafter"/>
</dbReference>
<keyword evidence="6" id="KW-0472">Membrane</keyword>
<dbReference type="SUPFAM" id="SSF49464">
    <property type="entry name" value="Carboxypeptidase regulatory domain-like"/>
    <property type="match status" value="1"/>
</dbReference>
<dbReference type="Pfam" id="PF13715">
    <property type="entry name" value="CarbopepD_reg_2"/>
    <property type="match status" value="1"/>
</dbReference>
<dbReference type="Gene3D" id="2.170.130.10">
    <property type="entry name" value="TonB-dependent receptor, plug domain"/>
    <property type="match status" value="1"/>
</dbReference>
<dbReference type="Pfam" id="PF07715">
    <property type="entry name" value="Plug"/>
    <property type="match status" value="1"/>
</dbReference>
<keyword evidence="2" id="KW-0813">Transport</keyword>
<evidence type="ECO:0000256" key="3">
    <source>
        <dbReference type="ARBA" id="ARBA00022452"/>
    </source>
</evidence>
<feature type="chain" id="PRO_5031306124" evidence="8">
    <location>
        <begin position="28"/>
        <end position="778"/>
    </location>
</feature>
<keyword evidence="5 8" id="KW-0732">Signal</keyword>
<evidence type="ECO:0000256" key="8">
    <source>
        <dbReference type="SAM" id="SignalP"/>
    </source>
</evidence>
<dbReference type="Gene3D" id="2.60.40.1120">
    <property type="entry name" value="Carboxypeptidase-like, regulatory domain"/>
    <property type="match status" value="1"/>
</dbReference>
<dbReference type="Proteomes" id="UP000885771">
    <property type="component" value="Unassembled WGS sequence"/>
</dbReference>
<reference evidence="10" key="1">
    <citation type="journal article" date="2020" name="mSystems">
        <title>Genome- and Community-Level Interaction Insights into Carbon Utilization and Element Cycling Functions of Hydrothermarchaeota in Hydrothermal Sediment.</title>
        <authorList>
            <person name="Zhou Z."/>
            <person name="Liu Y."/>
            <person name="Xu W."/>
            <person name="Pan J."/>
            <person name="Luo Z.H."/>
            <person name="Li M."/>
        </authorList>
    </citation>
    <scope>NUCLEOTIDE SEQUENCE [LARGE SCALE GENOMIC DNA]</scope>
    <source>
        <strain evidence="10">HyVt-460</strain>
    </source>
</reference>
<gene>
    <name evidence="10" type="ORF">ENJ15_05760</name>
</gene>
<dbReference type="SUPFAM" id="SSF56935">
    <property type="entry name" value="Porins"/>
    <property type="match status" value="1"/>
</dbReference>
<evidence type="ECO:0000256" key="6">
    <source>
        <dbReference type="ARBA" id="ARBA00023136"/>
    </source>
</evidence>
<dbReference type="GO" id="GO:0009279">
    <property type="term" value="C:cell outer membrane"/>
    <property type="evidence" value="ECO:0007669"/>
    <property type="project" value="UniProtKB-SubCell"/>
</dbReference>
<protein>
    <submittedName>
        <fullName evidence="10">TonB-dependent receptor</fullName>
    </submittedName>
</protein>
<accession>A0A7V5RPU7</accession>
<dbReference type="InterPro" id="IPR012910">
    <property type="entry name" value="Plug_dom"/>
</dbReference>
<keyword evidence="10" id="KW-0675">Receptor</keyword>
<keyword evidence="7" id="KW-0998">Cell outer membrane</keyword>
<comment type="subcellular location">
    <subcellularLocation>
        <location evidence="1">Cell outer membrane</location>
        <topology evidence="1">Multi-pass membrane protein</topology>
    </subcellularLocation>
</comment>
<keyword evidence="3" id="KW-1134">Transmembrane beta strand</keyword>
<dbReference type="PANTHER" id="PTHR30069">
    <property type="entry name" value="TONB-DEPENDENT OUTER MEMBRANE RECEPTOR"/>
    <property type="match status" value="1"/>
</dbReference>
<organism evidence="10">
    <name type="scientific">Caldithrix abyssi</name>
    <dbReference type="NCBI Taxonomy" id="187145"/>
    <lineage>
        <taxon>Bacteria</taxon>
        <taxon>Pseudomonadati</taxon>
        <taxon>Calditrichota</taxon>
        <taxon>Calditrichia</taxon>
        <taxon>Calditrichales</taxon>
        <taxon>Calditrichaceae</taxon>
        <taxon>Caldithrix</taxon>
    </lineage>
</organism>
<evidence type="ECO:0000313" key="10">
    <source>
        <dbReference type="EMBL" id="HHM02502.1"/>
    </source>
</evidence>
<name>A0A7V5RPU7_CALAY</name>
<dbReference type="EMBL" id="DRLI01000219">
    <property type="protein sequence ID" value="HHM02502.1"/>
    <property type="molecule type" value="Genomic_DNA"/>
</dbReference>
<proteinExistence type="predicted"/>
<evidence type="ECO:0000256" key="5">
    <source>
        <dbReference type="ARBA" id="ARBA00022729"/>
    </source>
</evidence>
<evidence type="ECO:0000259" key="9">
    <source>
        <dbReference type="Pfam" id="PF07715"/>
    </source>
</evidence>
<comment type="caution">
    <text evidence="10">The sequence shown here is derived from an EMBL/GenBank/DDBJ whole genome shotgun (WGS) entry which is preliminary data.</text>
</comment>
<evidence type="ECO:0000256" key="4">
    <source>
        <dbReference type="ARBA" id="ARBA00022692"/>
    </source>
</evidence>
<dbReference type="InterPro" id="IPR008969">
    <property type="entry name" value="CarboxyPept-like_regulatory"/>
</dbReference>
<evidence type="ECO:0000256" key="1">
    <source>
        <dbReference type="ARBA" id="ARBA00004571"/>
    </source>
</evidence>
<sequence>MQRIAMTKRIFLTMMLLTVFKPGFATAQTISGFVIDKSNTEALIGANVYLDSLYIGSSTNNSGYYVIADVPPGRHTLVASYLGYKTYKTTVDMRGRPLKLNIILEPLLLETEAIVVRGDSIPLIEKMYEKEVSQIQLSARQINAIPQIAEADLLRSLQTLPGIQPLSDFSSALYIRGGTPDQNLFLLDGTDVYNPEHAFGLFSTFNTDAIKQVSLSKGGFGAEYGGRLSSIVDVTNLDGNRKRFEGKAGISLLSARTTLQMPIGANGSLSASLRRTYFDQTVGRYLEDIPNYYFYDGNIKAFFELGANDKLTLSTYGGRDVLSWVFGGNSGDDGVGFGYNWGNTTASAKWTHVFTPRLFGNFWVTYSRFSSYLNFDGFNASEDNLLTDLTFKADMEYHYNNDLSFRFGADQKNFDVSYVNLAPGREVRASTSPAFYSLYGQADWQLTPLIQMEAGLRANMLTGDTTLADLAPRLTVKYRLADRTVFKLAAGQYYQYLHRIPRFLIADIWTASGRNLKQSSSRHIIAGVQRELGWDIQLEAEAFYKTYRDIYSFDQNFLTELKASYYNDKNEPVFTSANGLLNRGDGWSRGFELLLRRETGPLTGWLGYAYSRTSYTQDGINGGRPFAPRHDRTHTVNVVANVQLDRLWNRGNKAYSARGDSSRWDLGINAVYSTGQAYTEPGSAYWIASAPDAPFRDVAFAPTRINQVRLPYYARLDVSLTWKLVYKNWNMAPYLQIFNIGNRKNVWFATYDFVDEVPSLEEQYMFPFLPTLGVNFEF</sequence>
<feature type="domain" description="TonB-dependent receptor plug" evidence="9">
    <location>
        <begin position="147"/>
        <end position="227"/>
    </location>
</feature>
<dbReference type="GO" id="GO:0015344">
    <property type="term" value="F:siderophore uptake transmembrane transporter activity"/>
    <property type="evidence" value="ECO:0007669"/>
    <property type="project" value="TreeGrafter"/>
</dbReference>
<dbReference type="AlphaFoldDB" id="A0A7V5RPU7"/>